<protein>
    <submittedName>
        <fullName evidence="4">Rho GTPase-activating protein 45</fullName>
    </submittedName>
</protein>
<dbReference type="Proteomes" id="UP001266305">
    <property type="component" value="Unassembled WGS sequence"/>
</dbReference>
<keyword evidence="1" id="KW-0343">GTPase activation</keyword>
<dbReference type="SUPFAM" id="SSF48350">
    <property type="entry name" value="GTPase activation domain, GAP"/>
    <property type="match status" value="1"/>
</dbReference>
<evidence type="ECO:0000256" key="2">
    <source>
        <dbReference type="SAM" id="MobiDB-lite"/>
    </source>
</evidence>
<feature type="compositionally biased region" description="Polar residues" evidence="2">
    <location>
        <begin position="340"/>
        <end position="354"/>
    </location>
</feature>
<evidence type="ECO:0000313" key="5">
    <source>
        <dbReference type="Proteomes" id="UP001266305"/>
    </source>
</evidence>
<reference evidence="4 5" key="1">
    <citation type="submission" date="2023-05" db="EMBL/GenBank/DDBJ databases">
        <title>B98-5 Cell Line De Novo Hybrid Assembly: An Optical Mapping Approach.</title>
        <authorList>
            <person name="Kananen K."/>
            <person name="Auerbach J.A."/>
            <person name="Kautto E."/>
            <person name="Blachly J.S."/>
        </authorList>
    </citation>
    <scope>NUCLEOTIDE SEQUENCE [LARGE SCALE GENOMIC DNA]</scope>
    <source>
        <strain evidence="4">B95-8</strain>
        <tissue evidence="4">Cell line</tissue>
    </source>
</reference>
<dbReference type="PROSITE" id="PS50238">
    <property type="entry name" value="RHOGAP"/>
    <property type="match status" value="1"/>
</dbReference>
<feature type="region of interest" description="Disordered" evidence="2">
    <location>
        <begin position="302"/>
        <end position="381"/>
    </location>
</feature>
<evidence type="ECO:0000259" key="3">
    <source>
        <dbReference type="PROSITE" id="PS50238"/>
    </source>
</evidence>
<dbReference type="InterPro" id="IPR000198">
    <property type="entry name" value="RhoGAP_dom"/>
</dbReference>
<proteinExistence type="predicted"/>
<feature type="region of interest" description="Disordered" evidence="2">
    <location>
        <begin position="263"/>
        <end position="286"/>
    </location>
</feature>
<organism evidence="4 5">
    <name type="scientific">Saguinus oedipus</name>
    <name type="common">Cotton-top tamarin</name>
    <name type="synonym">Oedipomidas oedipus</name>
    <dbReference type="NCBI Taxonomy" id="9490"/>
    <lineage>
        <taxon>Eukaryota</taxon>
        <taxon>Metazoa</taxon>
        <taxon>Chordata</taxon>
        <taxon>Craniata</taxon>
        <taxon>Vertebrata</taxon>
        <taxon>Euteleostomi</taxon>
        <taxon>Mammalia</taxon>
        <taxon>Eutheria</taxon>
        <taxon>Euarchontoglires</taxon>
        <taxon>Primates</taxon>
        <taxon>Haplorrhini</taxon>
        <taxon>Platyrrhini</taxon>
        <taxon>Cebidae</taxon>
        <taxon>Callitrichinae</taxon>
        <taxon>Saguinus</taxon>
    </lineage>
</organism>
<gene>
    <name evidence="4" type="primary">ARHGAP45_2</name>
    <name evidence="4" type="ORF">P7K49_032739</name>
</gene>
<dbReference type="Gene3D" id="1.10.555.10">
    <property type="entry name" value="Rho GTPase activation protein"/>
    <property type="match status" value="1"/>
</dbReference>
<dbReference type="InterPro" id="IPR051025">
    <property type="entry name" value="RhoGAP"/>
</dbReference>
<evidence type="ECO:0000313" key="4">
    <source>
        <dbReference type="EMBL" id="KAK2086832.1"/>
    </source>
</evidence>
<dbReference type="Pfam" id="PF00620">
    <property type="entry name" value="RhoGAP"/>
    <property type="match status" value="1"/>
</dbReference>
<dbReference type="EMBL" id="JASSZA010000019">
    <property type="protein sequence ID" value="KAK2086832.1"/>
    <property type="molecule type" value="Genomic_DNA"/>
</dbReference>
<dbReference type="PANTHER" id="PTHR15228">
    <property type="entry name" value="SPERMATHECAL PHYSIOLOGY VARIANT"/>
    <property type="match status" value="1"/>
</dbReference>
<name>A0ABQ9TPY1_SAGOE</name>
<sequence>MGVGSARKGLGWRVGRVERPELMLVGTGDRHCTAWNPLHRVEPVLRRASAVLGGVGLRVGAWLALVRAGPGYQPQLTLRSSQLPEPLISFRFYHELVGLAKDSLKAEAEAKAATRGRQDGSENDAAVVAMAGRLRELLRDLPPDNRASLQYLLRHLRRIVEVEQDNKMTPGNLGIVFGPTLLRPRPTEATVSLSSLVDYPHQARVIETLIVHYGLVFEDESEETPGGQDESSNQRAEVVVQVQYLEAGEGMVYPLLEAAEDGAGESRVVSNDSDSDLEEPSELLSSSEASALHRLSFLEQHQHEASLEEEEEASGSHSGSEEQLEAMAREDGDGDEGSALQLSGFNTNQSNNVLQAPLPPMRLRGGQIAPGSCRERQPEFV</sequence>
<feature type="domain" description="Rho-GAP" evidence="3">
    <location>
        <begin position="1"/>
        <end position="217"/>
    </location>
</feature>
<accession>A0ABQ9TPY1</accession>
<dbReference type="InterPro" id="IPR008936">
    <property type="entry name" value="Rho_GTPase_activation_prot"/>
</dbReference>
<keyword evidence="5" id="KW-1185">Reference proteome</keyword>
<evidence type="ECO:0000256" key="1">
    <source>
        <dbReference type="ARBA" id="ARBA00022468"/>
    </source>
</evidence>
<dbReference type="PANTHER" id="PTHR15228:SF18">
    <property type="entry name" value="RHO GTPASE-ACTIVATING PROTEIN 45"/>
    <property type="match status" value="1"/>
</dbReference>
<comment type="caution">
    <text evidence="4">The sequence shown here is derived from an EMBL/GenBank/DDBJ whole genome shotgun (WGS) entry which is preliminary data.</text>
</comment>
<dbReference type="SMART" id="SM00324">
    <property type="entry name" value="RhoGAP"/>
    <property type="match status" value="1"/>
</dbReference>